<feature type="transmembrane region" description="Helical" evidence="1">
    <location>
        <begin position="104"/>
        <end position="125"/>
    </location>
</feature>
<proteinExistence type="predicted"/>
<feature type="transmembrane region" description="Helical" evidence="1">
    <location>
        <begin position="76"/>
        <end position="98"/>
    </location>
</feature>
<evidence type="ECO:0000256" key="1">
    <source>
        <dbReference type="SAM" id="Phobius"/>
    </source>
</evidence>
<dbReference type="EMBL" id="MSIE01000080">
    <property type="protein sequence ID" value="OLF09967.1"/>
    <property type="molecule type" value="Genomic_DNA"/>
</dbReference>
<gene>
    <name evidence="2" type="ORF">BU204_32330</name>
</gene>
<dbReference type="AlphaFoldDB" id="A0A1Q8C6I7"/>
<keyword evidence="1" id="KW-1133">Transmembrane helix</keyword>
<dbReference type="OrthoDB" id="4335991at2"/>
<evidence type="ECO:0000313" key="2">
    <source>
        <dbReference type="EMBL" id="OLF09967.1"/>
    </source>
</evidence>
<feature type="transmembrane region" description="Helical" evidence="1">
    <location>
        <begin position="47"/>
        <end position="69"/>
    </location>
</feature>
<comment type="caution">
    <text evidence="2">The sequence shown here is derived from an EMBL/GenBank/DDBJ whole genome shotgun (WGS) entry which is preliminary data.</text>
</comment>
<protein>
    <recommendedName>
        <fullName evidence="4">DUF1304 domain-containing protein</fullName>
    </recommendedName>
</protein>
<evidence type="ECO:0008006" key="4">
    <source>
        <dbReference type="Google" id="ProtNLM"/>
    </source>
</evidence>
<keyword evidence="1" id="KW-0812">Transmembrane</keyword>
<reference evidence="2 3" key="1">
    <citation type="submission" date="2016-12" db="EMBL/GenBank/DDBJ databases">
        <title>The draft genome sequence of Actinophytocola sp. 11-183.</title>
        <authorList>
            <person name="Wang W."/>
            <person name="Yuan L."/>
        </authorList>
    </citation>
    <scope>NUCLEOTIDE SEQUENCE [LARGE SCALE GENOMIC DNA]</scope>
    <source>
        <strain evidence="2 3">11-183</strain>
    </source>
</reference>
<accession>A0A1Q8C6I7</accession>
<dbReference type="Proteomes" id="UP000185596">
    <property type="component" value="Unassembled WGS sequence"/>
</dbReference>
<dbReference type="RefSeq" id="WP_075129596.1">
    <property type="nucleotide sequence ID" value="NZ_MSIE01000080.1"/>
</dbReference>
<evidence type="ECO:0000313" key="3">
    <source>
        <dbReference type="Proteomes" id="UP000185596"/>
    </source>
</evidence>
<keyword evidence="1" id="KW-0472">Membrane</keyword>
<sequence length="126" mass="13486">MNPWLLAAGVIAAVTAVVHVVAGHRDPVVPLLSDGGLGETTKWTLYAVWHMVSIDLVLAAAALCYWALAQPDGYRLGAVFVAAHFGCYAAVFVLIAAARGWSHWLLRLPQWTLLLPVAVLAFVGAR</sequence>
<keyword evidence="3" id="KW-1185">Reference proteome</keyword>
<name>A0A1Q8C6I7_9PSEU</name>
<organism evidence="2 3">
    <name type="scientific">Actinophytocola xanthii</name>
    <dbReference type="NCBI Taxonomy" id="1912961"/>
    <lineage>
        <taxon>Bacteria</taxon>
        <taxon>Bacillati</taxon>
        <taxon>Actinomycetota</taxon>
        <taxon>Actinomycetes</taxon>
        <taxon>Pseudonocardiales</taxon>
        <taxon>Pseudonocardiaceae</taxon>
    </lineage>
</organism>